<reference evidence="4" key="1">
    <citation type="submission" date="2017-10" db="EMBL/GenBank/DDBJ databases">
        <title>Whole genome sequencing of members of genus Pseudoxanthomonas.</title>
        <authorList>
            <person name="Kumar S."/>
            <person name="Bansal K."/>
            <person name="Kaur A."/>
            <person name="Patil P."/>
            <person name="Sharma S."/>
            <person name="Patil P.B."/>
        </authorList>
    </citation>
    <scope>NUCLEOTIDE SEQUENCE</scope>
    <source>
        <strain evidence="4">DSM 22914</strain>
    </source>
</reference>
<dbReference type="Proteomes" id="UP000717981">
    <property type="component" value="Unassembled WGS sequence"/>
</dbReference>
<evidence type="ECO:0000259" key="3">
    <source>
        <dbReference type="Pfam" id="PF25226"/>
    </source>
</evidence>
<name>A0A921NVK7_9GAMM</name>
<dbReference type="InterPro" id="IPR025178">
    <property type="entry name" value="Lnb_N"/>
</dbReference>
<evidence type="ECO:0000313" key="4">
    <source>
        <dbReference type="EMBL" id="KAF1689153.1"/>
    </source>
</evidence>
<feature type="domain" description="DUF7844" evidence="3">
    <location>
        <begin position="129"/>
        <end position="203"/>
    </location>
</feature>
<evidence type="ECO:0000259" key="2">
    <source>
        <dbReference type="Pfam" id="PF13387"/>
    </source>
</evidence>
<organism evidence="4 5">
    <name type="scientific">Pseudoxanthomonas taiwanensis</name>
    <dbReference type="NCBI Taxonomy" id="176598"/>
    <lineage>
        <taxon>Bacteria</taxon>
        <taxon>Pseudomonadati</taxon>
        <taxon>Pseudomonadota</taxon>
        <taxon>Gammaproteobacteria</taxon>
        <taxon>Lysobacterales</taxon>
        <taxon>Lysobacteraceae</taxon>
        <taxon>Pseudoxanthomonas</taxon>
    </lineage>
</organism>
<evidence type="ECO:0008006" key="6">
    <source>
        <dbReference type="Google" id="ProtNLM"/>
    </source>
</evidence>
<dbReference type="EMBL" id="PDWK01000026">
    <property type="protein sequence ID" value="KAF1689153.1"/>
    <property type="molecule type" value="Genomic_DNA"/>
</dbReference>
<accession>A0A921NVK7</accession>
<dbReference type="AlphaFoldDB" id="A0A921NVK7"/>
<feature type="signal peptide" evidence="1">
    <location>
        <begin position="1"/>
        <end position="20"/>
    </location>
</feature>
<keyword evidence="5" id="KW-1185">Reference proteome</keyword>
<gene>
    <name evidence="4" type="ORF">CR938_06870</name>
</gene>
<dbReference type="InterPro" id="IPR057166">
    <property type="entry name" value="DUF7844"/>
</dbReference>
<dbReference type="Pfam" id="PF13387">
    <property type="entry name" value="Lnb_N"/>
    <property type="match status" value="1"/>
</dbReference>
<protein>
    <recommendedName>
        <fullName evidence="6">DUF4105 domain-containing protein</fullName>
    </recommendedName>
</protein>
<evidence type="ECO:0000313" key="5">
    <source>
        <dbReference type="Proteomes" id="UP000717981"/>
    </source>
</evidence>
<feature type="chain" id="PRO_5037203465" description="DUF4105 domain-containing protein" evidence="1">
    <location>
        <begin position="21"/>
        <end position="603"/>
    </location>
</feature>
<feature type="domain" description="Lnb N-terminal periplasmic" evidence="2">
    <location>
        <begin position="228"/>
        <end position="397"/>
    </location>
</feature>
<dbReference type="OrthoDB" id="5978971at2"/>
<dbReference type="RefSeq" id="WP_162124294.1">
    <property type="nucleotide sequence ID" value="NZ_PDWK01000026.1"/>
</dbReference>
<feature type="domain" description="DUF7844" evidence="3">
    <location>
        <begin position="28"/>
        <end position="124"/>
    </location>
</feature>
<keyword evidence="1" id="KW-0732">Signal</keyword>
<sequence>MRRARTVLAALCLACAPALAAPAVRMEGGLAPDEHQAATELLQAGLARLPSRWARALPDPLHVRWRDDLPPGVHGRARGGRIALDRRLLRAWMARPPGAGPGHPAVRAALAALLHELAHVYDRGADGGLSRDPRLLDLAGWQVAALRPGRRARNFMADRSPDPYELHSPREFVAVNLEHYLLDPEYGCRRPALRAHFDAWFRRPAAATACAPELPFVQDAADAAEPLRLLDPERVYAVDYLLAEGNARPMSRWGHSMLRLVVCAPGRPRGPDCRLDLQHHLVLSFRAFVDDVQISSWRGLTGAYPARLFALPLGQVVDEYTKVELRGLRSVPLALERGEVAALLARAAQLHWSYDGRYYFLANNCAVETWRLLHDAVPRLAALPLSSITPTGLLRRLRRAGATDEAAVPADPASQVRLGYYFEPASAHYQAMYEVARQALDLAPADVQGWLELPPQARRPALERAGLRPAAALLLLEAAALRREEALARDALKRLLLRPERLPVAAGTHEALRRFLELGGRFARPAAWLEGQPGYGLPQEDERATLAARVAADAALRGEQGRRLQARARALLPPARQAALAATEANLELAGRRLRALARQPRP</sequence>
<proteinExistence type="predicted"/>
<dbReference type="Pfam" id="PF25226">
    <property type="entry name" value="DUF7844"/>
    <property type="match status" value="2"/>
</dbReference>
<comment type="caution">
    <text evidence="4">The sequence shown here is derived from an EMBL/GenBank/DDBJ whole genome shotgun (WGS) entry which is preliminary data.</text>
</comment>
<evidence type="ECO:0000256" key="1">
    <source>
        <dbReference type="SAM" id="SignalP"/>
    </source>
</evidence>